<dbReference type="SUPFAM" id="SSF52343">
    <property type="entry name" value="Ferredoxin reductase-like, C-terminal NADP-linked domain"/>
    <property type="match status" value="1"/>
</dbReference>
<evidence type="ECO:0000259" key="4">
    <source>
        <dbReference type="PROSITE" id="PS51384"/>
    </source>
</evidence>
<dbReference type="GO" id="GO:0000166">
    <property type="term" value="F:nucleotide binding"/>
    <property type="evidence" value="ECO:0007669"/>
    <property type="project" value="UniProtKB-KW"/>
</dbReference>
<accession>A0A3B1BNR0</accession>
<dbReference type="InterPro" id="IPR039261">
    <property type="entry name" value="FNR_nucleotide-bd"/>
</dbReference>
<dbReference type="InterPro" id="IPR001433">
    <property type="entry name" value="OxRdtase_FAD/NAD-bd"/>
</dbReference>
<evidence type="ECO:0000313" key="5">
    <source>
        <dbReference type="EMBL" id="VAX06297.1"/>
    </source>
</evidence>
<dbReference type="InterPro" id="IPR051930">
    <property type="entry name" value="FNR_type-1"/>
</dbReference>
<comment type="similarity">
    <text evidence="1">Belongs to the ferredoxin--NADP reductase type 1 family.</text>
</comment>
<dbReference type="InterPro" id="IPR017927">
    <property type="entry name" value="FAD-bd_FR_type"/>
</dbReference>
<protein>
    <recommendedName>
        <fullName evidence="2">ferredoxin--NADP(+) reductase</fullName>
        <ecNumber evidence="2">1.18.1.2</ecNumber>
    </recommendedName>
</protein>
<dbReference type="PRINTS" id="PR00371">
    <property type="entry name" value="FPNCR"/>
</dbReference>
<evidence type="ECO:0000256" key="3">
    <source>
        <dbReference type="ARBA" id="ARBA00022741"/>
    </source>
</evidence>
<organism evidence="5">
    <name type="scientific">hydrothermal vent metagenome</name>
    <dbReference type="NCBI Taxonomy" id="652676"/>
    <lineage>
        <taxon>unclassified sequences</taxon>
        <taxon>metagenomes</taxon>
        <taxon>ecological metagenomes</taxon>
    </lineage>
</organism>
<feature type="domain" description="FAD-binding FR-type" evidence="4">
    <location>
        <begin position="3"/>
        <end position="122"/>
    </location>
</feature>
<sequence>MAARVYNAVVSEPVFITSETMILRVTPDGWELPDYIPGQFAVLGLPGCAPRIPLSDPDEKPADPDKFIARAYSIASSSKHKDYLEFYVTLVRSGALTPRLFSLKRGDRIHLGKKMSGMFTLSELPQDINLVLMATGTGVAPYMSMIRTLLAPGMTTEFTVVHGARHSWDLGYRSELTTLDRMVENFTYLPMVSRPDDEIIPWGGETGYVQSIWQRGVIAEKWGLQPTPKNTHIFLCGNPGMVTAALEIFEADGFTEHSRKQPGQVHLERYW</sequence>
<dbReference type="SUPFAM" id="SSF63380">
    <property type="entry name" value="Riboflavin synthase domain-like"/>
    <property type="match status" value="1"/>
</dbReference>
<dbReference type="PANTHER" id="PTHR47878">
    <property type="entry name" value="OXIDOREDUCTASE FAD/NAD(P)-BINDING DOMAIN PROTEIN"/>
    <property type="match status" value="1"/>
</dbReference>
<dbReference type="EC" id="1.18.1.2" evidence="2"/>
<proteinExistence type="inferred from homology"/>
<name>A0A3B1BNR0_9ZZZZ</name>
<gene>
    <name evidence="5" type="ORF">MNBD_GAMMA26-1014</name>
</gene>
<evidence type="ECO:0000256" key="1">
    <source>
        <dbReference type="ARBA" id="ARBA00008312"/>
    </source>
</evidence>
<dbReference type="AlphaFoldDB" id="A0A3B1BNR0"/>
<dbReference type="EMBL" id="UOFX01000011">
    <property type="protein sequence ID" value="VAX06297.1"/>
    <property type="molecule type" value="Genomic_DNA"/>
</dbReference>
<dbReference type="Gene3D" id="3.40.50.80">
    <property type="entry name" value="Nucleotide-binding domain of ferredoxin-NADP reductase (FNR) module"/>
    <property type="match status" value="1"/>
</dbReference>
<dbReference type="PROSITE" id="PS51384">
    <property type="entry name" value="FAD_FR"/>
    <property type="match status" value="1"/>
</dbReference>
<dbReference type="Gene3D" id="2.40.30.10">
    <property type="entry name" value="Translation factors"/>
    <property type="match status" value="1"/>
</dbReference>
<dbReference type="Pfam" id="PF00175">
    <property type="entry name" value="NAD_binding_1"/>
    <property type="match status" value="1"/>
</dbReference>
<dbReference type="InterPro" id="IPR017938">
    <property type="entry name" value="Riboflavin_synthase-like_b-brl"/>
</dbReference>
<evidence type="ECO:0000256" key="2">
    <source>
        <dbReference type="ARBA" id="ARBA00013223"/>
    </source>
</evidence>
<keyword evidence="3" id="KW-0547">Nucleotide-binding</keyword>
<dbReference type="PANTHER" id="PTHR47878:SF2">
    <property type="entry name" value="OXIDOREDUCTASE FAD_NAD(P)-BINDING DOMAIN PROTEIN"/>
    <property type="match status" value="1"/>
</dbReference>
<dbReference type="InterPro" id="IPR001709">
    <property type="entry name" value="Flavoprot_Pyr_Nucl_cyt_Rdtase"/>
</dbReference>
<dbReference type="InterPro" id="IPR033892">
    <property type="entry name" value="FNR_bac"/>
</dbReference>
<reference evidence="5" key="1">
    <citation type="submission" date="2018-06" db="EMBL/GenBank/DDBJ databases">
        <authorList>
            <person name="Zhirakovskaya E."/>
        </authorList>
    </citation>
    <scope>NUCLEOTIDE SEQUENCE</scope>
</reference>
<dbReference type="CDD" id="cd06195">
    <property type="entry name" value="FNR1"/>
    <property type="match status" value="1"/>
</dbReference>
<dbReference type="GO" id="GO:0004324">
    <property type="term" value="F:ferredoxin-NADP+ reductase activity"/>
    <property type="evidence" value="ECO:0007669"/>
    <property type="project" value="UniProtKB-EC"/>
</dbReference>
<keyword evidence="5" id="KW-0560">Oxidoreductase</keyword>